<evidence type="ECO:0000256" key="5">
    <source>
        <dbReference type="SAM" id="SignalP"/>
    </source>
</evidence>
<comment type="similarity">
    <text evidence="1 4">Belongs to the eukaryotic ribosomal protein eS7 family.</text>
</comment>
<dbReference type="PANTHER" id="PTHR11278">
    <property type="entry name" value="40S RIBOSOMAL PROTEIN S7"/>
    <property type="match status" value="1"/>
</dbReference>
<reference evidence="6" key="1">
    <citation type="journal article" date="2021" name="Nat. Commun.">
        <title>Genomic analyses provide insights into spinach domestication and the genetic basis of agronomic traits.</title>
        <authorList>
            <person name="Cai X."/>
            <person name="Sun X."/>
            <person name="Xu C."/>
            <person name="Sun H."/>
            <person name="Wang X."/>
            <person name="Ge C."/>
            <person name="Zhang Z."/>
            <person name="Wang Q."/>
            <person name="Fei Z."/>
            <person name="Jiao C."/>
            <person name="Wang Q."/>
        </authorList>
    </citation>
    <scope>NUCLEOTIDE SEQUENCE [LARGE SCALE GENOMIC DNA]</scope>
    <source>
        <strain evidence="6">cv. Varoflay</strain>
    </source>
</reference>
<dbReference type="PANTHER" id="PTHR11278:SF0">
    <property type="entry name" value="SMALL RIBOSOMAL SUBUNIT PROTEIN ES7"/>
    <property type="match status" value="1"/>
</dbReference>
<dbReference type="InterPro" id="IPR000554">
    <property type="entry name" value="Ribosomal_eS7"/>
</dbReference>
<reference evidence="7" key="2">
    <citation type="submission" date="2025-08" db="UniProtKB">
        <authorList>
            <consortium name="RefSeq"/>
        </authorList>
    </citation>
    <scope>IDENTIFICATION</scope>
    <source>
        <tissue evidence="7">Leaf</tissue>
    </source>
</reference>
<evidence type="ECO:0000313" key="6">
    <source>
        <dbReference type="Proteomes" id="UP000813463"/>
    </source>
</evidence>
<gene>
    <name evidence="7" type="primary">LOC110795070</name>
</gene>
<evidence type="ECO:0000256" key="3">
    <source>
        <dbReference type="ARBA" id="ARBA00023274"/>
    </source>
</evidence>
<keyword evidence="5" id="KW-0732">Signal</keyword>
<evidence type="ECO:0000256" key="2">
    <source>
        <dbReference type="ARBA" id="ARBA00022980"/>
    </source>
</evidence>
<proteinExistence type="inferred from homology"/>
<organism evidence="6 7">
    <name type="scientific">Spinacia oleracea</name>
    <name type="common">Spinach</name>
    <dbReference type="NCBI Taxonomy" id="3562"/>
    <lineage>
        <taxon>Eukaryota</taxon>
        <taxon>Viridiplantae</taxon>
        <taxon>Streptophyta</taxon>
        <taxon>Embryophyta</taxon>
        <taxon>Tracheophyta</taxon>
        <taxon>Spermatophyta</taxon>
        <taxon>Magnoliopsida</taxon>
        <taxon>eudicotyledons</taxon>
        <taxon>Gunneridae</taxon>
        <taxon>Pentapetalae</taxon>
        <taxon>Caryophyllales</taxon>
        <taxon>Chenopodiaceae</taxon>
        <taxon>Chenopodioideae</taxon>
        <taxon>Anserineae</taxon>
        <taxon>Spinacia</taxon>
    </lineage>
</organism>
<dbReference type="Proteomes" id="UP000813463">
    <property type="component" value="Chromosome 4"/>
</dbReference>
<keyword evidence="6" id="KW-1185">Reference proteome</keyword>
<keyword evidence="3 4" id="KW-0687">Ribonucleoprotein</keyword>
<evidence type="ECO:0000313" key="7">
    <source>
        <dbReference type="RefSeq" id="XP_056683370.1"/>
    </source>
</evidence>
<keyword evidence="2 4" id="KW-0689">Ribosomal protein</keyword>
<feature type="chain" id="PRO_5045626006" description="40S ribosomal protein S7" evidence="5">
    <location>
        <begin position="20"/>
        <end position="131"/>
    </location>
</feature>
<name>A0ABM3QJ45_SPIOL</name>
<dbReference type="Pfam" id="PF01251">
    <property type="entry name" value="Ribosomal_S7e"/>
    <property type="match status" value="1"/>
</dbReference>
<evidence type="ECO:0000256" key="1">
    <source>
        <dbReference type="ARBA" id="ARBA00007820"/>
    </source>
</evidence>
<evidence type="ECO:0000256" key="4">
    <source>
        <dbReference type="RuleBase" id="RU364105"/>
    </source>
</evidence>
<protein>
    <recommendedName>
        <fullName evidence="4">40S ribosomal protein S7</fullName>
    </recommendedName>
</protein>
<dbReference type="GeneID" id="110795070"/>
<accession>A0ABM3QJ45</accession>
<dbReference type="RefSeq" id="XP_056683370.1">
    <property type="nucleotide sequence ID" value="XM_056827392.1"/>
</dbReference>
<feature type="signal peptide" evidence="5">
    <location>
        <begin position="1"/>
        <end position="19"/>
    </location>
</feature>
<sequence>MSSHLICFDNLIISSLVLFDSGGGWLENYCTVKMFTALREIQKERGVNPTDLEENLAQAIFDFETNNKDMGTELKDRFMNSVAQVDISNNKKAIVFHVPYRLRKAIARNRGEEASKEFSSGRRTYSSKMKF</sequence>